<gene>
    <name evidence="2" type="ORF">LNINA_LOCUS11698</name>
</gene>
<feature type="region of interest" description="Disordered" evidence="1">
    <location>
        <begin position="1"/>
        <end position="25"/>
    </location>
</feature>
<dbReference type="EMBL" id="CAVLEF010000156">
    <property type="protein sequence ID" value="CAK1552667.1"/>
    <property type="molecule type" value="Genomic_DNA"/>
</dbReference>
<reference evidence="2 3" key="1">
    <citation type="submission" date="2023-11" db="EMBL/GenBank/DDBJ databases">
        <authorList>
            <person name="Okamura Y."/>
        </authorList>
    </citation>
    <scope>NUCLEOTIDE SEQUENCE [LARGE SCALE GENOMIC DNA]</scope>
</reference>
<evidence type="ECO:0000256" key="1">
    <source>
        <dbReference type="SAM" id="MobiDB-lite"/>
    </source>
</evidence>
<keyword evidence="3" id="KW-1185">Reference proteome</keyword>
<protein>
    <submittedName>
        <fullName evidence="2">Uncharacterized protein</fullName>
    </submittedName>
</protein>
<proteinExistence type="predicted"/>
<name>A0AAV1JUY2_9NEOP</name>
<dbReference type="Proteomes" id="UP001497472">
    <property type="component" value="Unassembled WGS sequence"/>
</dbReference>
<organism evidence="2 3">
    <name type="scientific">Leptosia nina</name>
    <dbReference type="NCBI Taxonomy" id="320188"/>
    <lineage>
        <taxon>Eukaryota</taxon>
        <taxon>Metazoa</taxon>
        <taxon>Ecdysozoa</taxon>
        <taxon>Arthropoda</taxon>
        <taxon>Hexapoda</taxon>
        <taxon>Insecta</taxon>
        <taxon>Pterygota</taxon>
        <taxon>Neoptera</taxon>
        <taxon>Endopterygota</taxon>
        <taxon>Lepidoptera</taxon>
        <taxon>Glossata</taxon>
        <taxon>Ditrysia</taxon>
        <taxon>Papilionoidea</taxon>
        <taxon>Pieridae</taxon>
        <taxon>Pierinae</taxon>
        <taxon>Leptosia</taxon>
    </lineage>
</organism>
<evidence type="ECO:0000313" key="3">
    <source>
        <dbReference type="Proteomes" id="UP001497472"/>
    </source>
</evidence>
<feature type="compositionally biased region" description="Polar residues" evidence="1">
    <location>
        <begin position="1"/>
        <end position="15"/>
    </location>
</feature>
<sequence>MSNSQLSVARTANLNEQDEPGSTLPPTCYNRIYYSIMDLHATRSCKENKKIHLSHWIFHRVHKRKRPAYLL</sequence>
<comment type="caution">
    <text evidence="2">The sequence shown here is derived from an EMBL/GenBank/DDBJ whole genome shotgun (WGS) entry which is preliminary data.</text>
</comment>
<evidence type="ECO:0000313" key="2">
    <source>
        <dbReference type="EMBL" id="CAK1552667.1"/>
    </source>
</evidence>
<dbReference type="AlphaFoldDB" id="A0AAV1JUY2"/>
<accession>A0AAV1JUY2</accession>